<dbReference type="AlphaFoldDB" id="A0A2J5HGL7"/>
<evidence type="ECO:0000313" key="2">
    <source>
        <dbReference type="EMBL" id="PLN76088.1"/>
    </source>
</evidence>
<feature type="compositionally biased region" description="Low complexity" evidence="1">
    <location>
        <begin position="785"/>
        <end position="804"/>
    </location>
</feature>
<feature type="region of interest" description="Disordered" evidence="1">
    <location>
        <begin position="943"/>
        <end position="973"/>
    </location>
</feature>
<feature type="region of interest" description="Disordered" evidence="1">
    <location>
        <begin position="781"/>
        <end position="853"/>
    </location>
</feature>
<reference evidence="3" key="1">
    <citation type="submission" date="2017-12" db="EMBL/GenBank/DDBJ databases">
        <authorList>
            <consortium name="DOE Joint Genome Institute"/>
            <person name="Mondo S.J."/>
            <person name="Kjaerbolling I."/>
            <person name="Vesth T.C."/>
            <person name="Frisvad J.C."/>
            <person name="Nybo J.L."/>
            <person name="Theobald S."/>
            <person name="Kuo A."/>
            <person name="Bowyer P."/>
            <person name="Matsuda Y."/>
            <person name="Lyhne E.K."/>
            <person name="Kogle M.E."/>
            <person name="Clum A."/>
            <person name="Lipzen A."/>
            <person name="Salamov A."/>
            <person name="Ngan C.Y."/>
            <person name="Daum C."/>
            <person name="Chiniquy J."/>
            <person name="Barry K."/>
            <person name="LaButti K."/>
            <person name="Haridas S."/>
            <person name="Simmons B.A."/>
            <person name="Magnuson J.K."/>
            <person name="Mortensen U.H."/>
            <person name="Larsen T.O."/>
            <person name="Grigoriev I.V."/>
            <person name="Baker S.E."/>
            <person name="Andersen M.R."/>
            <person name="Nordberg H.P."/>
            <person name="Cantor M.N."/>
            <person name="Hua S.X."/>
        </authorList>
    </citation>
    <scope>NUCLEOTIDE SEQUENCE [LARGE SCALE GENOMIC DNA]</scope>
    <source>
        <strain evidence="3">IBT 19404</strain>
    </source>
</reference>
<accession>A0A2J5HGL7</accession>
<proteinExistence type="predicted"/>
<sequence length="1076" mass="117558">MYHMADMHRPKTTTELYDETRDVGPRLLSLENDYENFLPISKLHPEPPLETDTVPEDFVRPPRASHTLSDTWVHRMMLPSTTAPQPPSPGPDEVLRSARVTQEQLEGELVRDIEDPTHNQVIEAVERAVMKFAYAGLKRHSSATPRTPLPLVEAKREQDLLKSLIGSFPAASQVRLMPDPTNPERLMLTQDGTAFIYRGRGPVFRNNSCAVDCVIAVGRILDVGSTVVDRQLPQWHEKLSRVEKAFIEATDVNWDVCTVTQSIEMRDRFWEVAAAEQPAITVGNNGPLWSVWKAAAGNCPQFRYTVEEERTCQGSLCPFKEMDMQHKSSVILSGRAQKRKEKTVPMPELLPRHFSRETREACPKCHRTDSVVVSKRFNSLPARMVVTVDGSISTKRHTGDIEIPYADINGVERTAVYRWLGGIYCQTDHFRVYWTDSNGGEEDKGNVRLYDSLMNLGLIVGGIRRLNRLEKVPKAWWKGKAIPLLIYELVPNPSREVLITARRTINEMLEHQRQGRAILQHHTPWASTNDPETVPRSRFWNRILPLDVPYYYQSHGGYQPMGMSDANFIAAATLARSMSFSRGMSQGSEGMQGVLSSPNGQGGMSMLNSGVPGLSPQVGGHLTGFTPPGIPPFGISPTMGGLLQSVPSGITPMAGMLNLNGTNANGTANNNMDNNTGMGTYNPTGLSPLLNNITGWTPPHGVPPMFNTAGTTGLSPLMNAAVLSPPMNAHGYSPYVTPPYFSPNFNPPFTPGMLGGAHTFSPGFFNSVLSPFGSPLVGMVGNGNGNANSQGNSNQGNANNQGDDNSPDNTNSQDDTNSQGDTKDPANTKSQGNTGSQNAKNAAAPAANPPPNTMNMMGKFTPYLMGGFSPNMNITGGFSPNMMNYISPSMMQGYNPGIMPGYSPQPPANMMTPSALNNTIDPQLLNPYPNQPNVFDFALAGQSPPRNGNSNFDPIYGNRDPAADLTDLPDDTATVDEDAMDTEMQLDDNAPASPLSSWIQDQEGAAVSQFVGAAESEDSDSGPGGQVPAPRSMTRKRRVEEVYVPDEDENDSDSSLVEQPVRKRPVRKAAKKKRAR</sequence>
<feature type="compositionally biased region" description="Polar residues" evidence="1">
    <location>
        <begin position="827"/>
        <end position="837"/>
    </location>
</feature>
<dbReference type="Proteomes" id="UP000235023">
    <property type="component" value="Unassembled WGS sequence"/>
</dbReference>
<feature type="compositionally biased region" description="Acidic residues" evidence="1">
    <location>
        <begin position="1043"/>
        <end position="1052"/>
    </location>
</feature>
<dbReference type="OrthoDB" id="5431239at2759"/>
<gene>
    <name evidence="2" type="ORF">BDW42DRAFT_197389</name>
</gene>
<feature type="region of interest" description="Disordered" evidence="1">
    <location>
        <begin position="1008"/>
        <end position="1076"/>
    </location>
</feature>
<feature type="compositionally biased region" description="Basic residues" evidence="1">
    <location>
        <begin position="1062"/>
        <end position="1076"/>
    </location>
</feature>
<evidence type="ECO:0000256" key="1">
    <source>
        <dbReference type="SAM" id="MobiDB-lite"/>
    </source>
</evidence>
<keyword evidence="3" id="KW-1185">Reference proteome</keyword>
<protein>
    <submittedName>
        <fullName evidence="2">Uncharacterized protein</fullName>
    </submittedName>
</protein>
<feature type="region of interest" description="Disordered" evidence="1">
    <location>
        <begin position="41"/>
        <end position="63"/>
    </location>
</feature>
<name>A0A2J5HGL7_9EURO</name>
<evidence type="ECO:0000313" key="3">
    <source>
        <dbReference type="Proteomes" id="UP000235023"/>
    </source>
</evidence>
<organism evidence="2 3">
    <name type="scientific">Aspergillus taichungensis</name>
    <dbReference type="NCBI Taxonomy" id="482145"/>
    <lineage>
        <taxon>Eukaryota</taxon>
        <taxon>Fungi</taxon>
        <taxon>Dikarya</taxon>
        <taxon>Ascomycota</taxon>
        <taxon>Pezizomycotina</taxon>
        <taxon>Eurotiomycetes</taxon>
        <taxon>Eurotiomycetidae</taxon>
        <taxon>Eurotiales</taxon>
        <taxon>Aspergillaceae</taxon>
        <taxon>Aspergillus</taxon>
        <taxon>Aspergillus subgen. Circumdati</taxon>
    </lineage>
</organism>
<feature type="compositionally biased region" description="Polar residues" evidence="1">
    <location>
        <begin position="807"/>
        <end position="820"/>
    </location>
</feature>
<dbReference type="EMBL" id="KZ559628">
    <property type="protein sequence ID" value="PLN76088.1"/>
    <property type="molecule type" value="Genomic_DNA"/>
</dbReference>